<accession>A0ABU0AXR0</accession>
<dbReference type="InterPro" id="IPR024300">
    <property type="entry name" value="SipL_SPOCS_dom"/>
</dbReference>
<dbReference type="Proteomes" id="UP001225644">
    <property type="component" value="Unassembled WGS sequence"/>
</dbReference>
<sequence>MPIEYVYTEPEEVLCLKIKVPVVLAEEEVQVLVDSTVTLPELAKKVDHIDARVEDLEAEPVFIHESISNWFPRINNEWKNHFKDIVGRVAVVKKVIVSGVLHKQIFYVNNRDEVKHFAENVPFTKMVDLKEPQAVLREDDVMVQFPKPKFDITWELVRASRLHQTGVIIVRIKVVEERQIFVQLCPTPELCPPGNLLEDPGFEQWAGNVPIFWGATANVASTSIVHSGTLAAELGAANPASTAVIFQTVRRGIAPARAYRLTFWARENVAPVTPVSAFNLVAEVRFFDRNGMQIDGAIQSIGSVNIPDNNYQQFTLNVPVSPAGARTALIRFTFNPATGNTNTVKIDDASFECIGGFPA</sequence>
<dbReference type="EMBL" id="JAUSUX010000002">
    <property type="protein sequence ID" value="MDQ0285275.1"/>
    <property type="molecule type" value="Genomic_DNA"/>
</dbReference>
<evidence type="ECO:0000259" key="1">
    <source>
        <dbReference type="Pfam" id="PF12673"/>
    </source>
</evidence>
<feature type="domain" description="SipL SPOCS" evidence="1">
    <location>
        <begin position="93"/>
        <end position="131"/>
    </location>
</feature>
<keyword evidence="3" id="KW-1185">Reference proteome</keyword>
<dbReference type="Pfam" id="PF12673">
    <property type="entry name" value="SipL"/>
    <property type="match status" value="1"/>
</dbReference>
<protein>
    <recommendedName>
        <fullName evidence="1">SipL SPOCS domain-containing protein</fullName>
    </recommendedName>
</protein>
<dbReference type="Gene3D" id="2.60.120.260">
    <property type="entry name" value="Galactose-binding domain-like"/>
    <property type="match status" value="1"/>
</dbReference>
<dbReference type="RefSeq" id="WP_307399330.1">
    <property type="nucleotide sequence ID" value="NZ_JAUSUX010000002.1"/>
</dbReference>
<name>A0ABU0AXR0_9FIRM</name>
<evidence type="ECO:0000313" key="3">
    <source>
        <dbReference type="Proteomes" id="UP001225644"/>
    </source>
</evidence>
<comment type="caution">
    <text evidence="2">The sequence shown here is derived from an EMBL/GenBank/DDBJ whole genome shotgun (WGS) entry which is preliminary data.</text>
</comment>
<organism evidence="2 3">
    <name type="scientific">Desulfofundulus luciae</name>
    <dbReference type="NCBI Taxonomy" id="74702"/>
    <lineage>
        <taxon>Bacteria</taxon>
        <taxon>Bacillati</taxon>
        <taxon>Bacillota</taxon>
        <taxon>Clostridia</taxon>
        <taxon>Eubacteriales</taxon>
        <taxon>Peptococcaceae</taxon>
        <taxon>Desulfofundulus</taxon>
    </lineage>
</organism>
<gene>
    <name evidence="2" type="ORF">J2Z49_000368</name>
</gene>
<evidence type="ECO:0000313" key="2">
    <source>
        <dbReference type="EMBL" id="MDQ0285275.1"/>
    </source>
</evidence>
<proteinExistence type="predicted"/>
<reference evidence="2 3" key="1">
    <citation type="submission" date="2023-07" db="EMBL/GenBank/DDBJ databases">
        <title>Genomic Encyclopedia of Type Strains, Phase IV (KMG-IV): sequencing the most valuable type-strain genomes for metagenomic binning, comparative biology and taxonomic classification.</title>
        <authorList>
            <person name="Goeker M."/>
        </authorList>
    </citation>
    <scope>NUCLEOTIDE SEQUENCE [LARGE SCALE GENOMIC DNA]</scope>
    <source>
        <strain evidence="2 3">DSM 12396</strain>
    </source>
</reference>